<feature type="transmembrane region" description="Helical" evidence="1">
    <location>
        <begin position="118"/>
        <end position="140"/>
    </location>
</feature>
<name>K2HEQ8_9RHOB</name>
<feature type="transmembrane region" description="Helical" evidence="1">
    <location>
        <begin position="67"/>
        <end position="87"/>
    </location>
</feature>
<keyword evidence="1" id="KW-0472">Membrane</keyword>
<keyword evidence="3" id="KW-1185">Reference proteome</keyword>
<dbReference type="EMBL" id="AMGO01000012">
    <property type="protein sequence ID" value="EKE45007.1"/>
    <property type="molecule type" value="Genomic_DNA"/>
</dbReference>
<dbReference type="PATRIC" id="fig|1231392.3.peg.1047"/>
<dbReference type="RefSeq" id="WP_007426194.1">
    <property type="nucleotide sequence ID" value="NZ_AMGO01000012.1"/>
</dbReference>
<comment type="caution">
    <text evidence="2">The sequence shown here is derived from an EMBL/GenBank/DDBJ whole genome shotgun (WGS) entry which is preliminary data.</text>
</comment>
<dbReference type="Proteomes" id="UP000006765">
    <property type="component" value="Unassembled WGS sequence"/>
</dbReference>
<sequence>MTDPARSHDATSPRPDEDRQAFAEASESLWRITFGPALWALHFAGSYGVAAIWCAKVAAKGQDIAPLRLGFAVVTLAVLAAIGWLGWRSWRQWDYLGDRDYENAGANHEDRHQFLGHAAFLLSIVSFVGVVYTGLPVVFVQACR</sequence>
<proteinExistence type="predicted"/>
<evidence type="ECO:0000256" key="1">
    <source>
        <dbReference type="SAM" id="Phobius"/>
    </source>
</evidence>
<dbReference type="OrthoDB" id="7264282at2"/>
<reference evidence="2 3" key="1">
    <citation type="journal article" date="2012" name="J. Bacteriol.">
        <title>Draft Genome Sequence of Oceaniovalibus guishaninsula JLT2003T.</title>
        <authorList>
            <person name="Tang K."/>
            <person name="Liu K."/>
            <person name="Jiao N."/>
        </authorList>
    </citation>
    <scope>NUCLEOTIDE SEQUENCE [LARGE SCALE GENOMIC DNA]</scope>
    <source>
        <strain evidence="2 3">JLT2003</strain>
    </source>
</reference>
<organism evidence="2 3">
    <name type="scientific">Oceaniovalibus guishaninsula JLT2003</name>
    <dbReference type="NCBI Taxonomy" id="1231392"/>
    <lineage>
        <taxon>Bacteria</taxon>
        <taxon>Pseudomonadati</taxon>
        <taxon>Pseudomonadota</taxon>
        <taxon>Alphaproteobacteria</taxon>
        <taxon>Rhodobacterales</taxon>
        <taxon>Roseobacteraceae</taxon>
        <taxon>Oceaniovalibus</taxon>
    </lineage>
</organism>
<evidence type="ECO:0000313" key="2">
    <source>
        <dbReference type="EMBL" id="EKE45007.1"/>
    </source>
</evidence>
<keyword evidence="1" id="KW-0812">Transmembrane</keyword>
<evidence type="ECO:0000313" key="3">
    <source>
        <dbReference type="Proteomes" id="UP000006765"/>
    </source>
</evidence>
<gene>
    <name evidence="2" type="ORF">OCGS_1042</name>
</gene>
<accession>K2HEQ8</accession>
<feature type="transmembrane region" description="Helical" evidence="1">
    <location>
        <begin position="37"/>
        <end position="55"/>
    </location>
</feature>
<keyword evidence="1" id="KW-1133">Transmembrane helix</keyword>
<protein>
    <submittedName>
        <fullName evidence="2">Uncharacterized protein</fullName>
    </submittedName>
</protein>
<dbReference type="AlphaFoldDB" id="K2HEQ8"/>
<dbReference type="STRING" id="1231392.OCGS_1042"/>
<dbReference type="eggNOG" id="ENOG50330P3">
    <property type="taxonomic scope" value="Bacteria"/>
</dbReference>